<accession>A0ABN1UVB9</accession>
<dbReference type="InterPro" id="IPR027417">
    <property type="entry name" value="P-loop_NTPase"/>
</dbReference>
<feature type="region of interest" description="Disordered" evidence="9">
    <location>
        <begin position="332"/>
        <end position="362"/>
    </location>
</feature>
<feature type="compositionally biased region" description="Low complexity" evidence="9">
    <location>
        <begin position="283"/>
        <end position="317"/>
    </location>
</feature>
<keyword evidence="8" id="KW-0472">Membrane</keyword>
<evidence type="ECO:0000256" key="3">
    <source>
        <dbReference type="ARBA" id="ARBA00022448"/>
    </source>
</evidence>
<feature type="domain" description="ABC transporter" evidence="10">
    <location>
        <begin position="366"/>
        <end position="594"/>
    </location>
</feature>
<keyword evidence="3" id="KW-0813">Transport</keyword>
<evidence type="ECO:0000256" key="4">
    <source>
        <dbReference type="ARBA" id="ARBA00022475"/>
    </source>
</evidence>
<keyword evidence="6 11" id="KW-0067">ATP-binding</keyword>
<dbReference type="InterPro" id="IPR003439">
    <property type="entry name" value="ABC_transporter-like_ATP-bd"/>
</dbReference>
<dbReference type="InterPro" id="IPR017871">
    <property type="entry name" value="ABC_transporter-like_CS"/>
</dbReference>
<organism evidence="11 12">
    <name type="scientific">Streptomyces hebeiensis</name>
    <dbReference type="NCBI Taxonomy" id="229486"/>
    <lineage>
        <taxon>Bacteria</taxon>
        <taxon>Bacillati</taxon>
        <taxon>Actinomycetota</taxon>
        <taxon>Actinomycetes</taxon>
        <taxon>Kitasatosporales</taxon>
        <taxon>Streptomycetaceae</taxon>
        <taxon>Streptomyces</taxon>
    </lineage>
</organism>
<keyword evidence="7" id="KW-1278">Translocase</keyword>
<feature type="domain" description="ABC transporter" evidence="10">
    <location>
        <begin position="2"/>
        <end position="243"/>
    </location>
</feature>
<sequence length="620" mass="64109">MIRFEDVSVTYGDTAAPAISGVDLTVPEGELVLLVGPSGAGKSTLLGTVSGLVPHFTGGTLRGRVTVGGRDTRTHKPRQLADLVGTVGQDPLAHFVTDTVEDELAYGMESLGLAPDVMRRRVEETLDLLGLAELRDRPITTLSGGQRQRVAIGSVLTPHPRVLVLDEPTSALDPAAAEDVLAVLQRLVHDLGTTVLLAEHRLERVVQYADHVILLPGPGQAPVLGSPEQIMAVSPVFPPVVELGRLSGWEPLPLSVRNARRKAAELRERLADRTPAPSPAPVGSPASAAVRTRPPGTTGATESTAAPAAPARSAPARPGFVRSAFARLLRRGTDPAPDQGRSAGTASSAPVDASPPGGGPAHAPLASITGLTVRHGRTEALRRVSLTVAPGETVALMGRNGAGKSTLLGSLIGTVEPSSGTVLVGGHAPHRTSPRELVRQVGLVPQEPRDLLYADTVAAECAAADNDAGAAPGSCRALVERLLPGPADTTHPRDLSEGQRLALALAVILTGRPPLLLLDEPTRGLDYAAKSRLVGILRSLAAAGHGTVLATHDVELASELADRVVILADGEIVADGPTSQVVVSSPAFAPQVAKVLAPQPWLTVAQVRTALSSDEGDRPA</sequence>
<dbReference type="GO" id="GO:0005524">
    <property type="term" value="F:ATP binding"/>
    <property type="evidence" value="ECO:0007669"/>
    <property type="project" value="UniProtKB-KW"/>
</dbReference>
<dbReference type="PANTHER" id="PTHR43553">
    <property type="entry name" value="HEAVY METAL TRANSPORTER"/>
    <property type="match status" value="1"/>
</dbReference>
<protein>
    <submittedName>
        <fullName evidence="11">ATP-binding cassette domain-containing protein</fullName>
    </submittedName>
</protein>
<evidence type="ECO:0000256" key="1">
    <source>
        <dbReference type="ARBA" id="ARBA00004202"/>
    </source>
</evidence>
<dbReference type="InterPro" id="IPR015856">
    <property type="entry name" value="ABC_transpr_CbiO/EcfA_su"/>
</dbReference>
<dbReference type="PANTHER" id="PTHR43553:SF27">
    <property type="entry name" value="ENERGY-COUPLING FACTOR TRANSPORTER ATP-BINDING PROTEIN ECFA2"/>
    <property type="match status" value="1"/>
</dbReference>
<reference evidence="11 12" key="1">
    <citation type="journal article" date="2019" name="Int. J. Syst. Evol. Microbiol.">
        <title>The Global Catalogue of Microorganisms (GCM) 10K type strain sequencing project: providing services to taxonomists for standard genome sequencing and annotation.</title>
        <authorList>
            <consortium name="The Broad Institute Genomics Platform"/>
            <consortium name="The Broad Institute Genome Sequencing Center for Infectious Disease"/>
            <person name="Wu L."/>
            <person name="Ma J."/>
        </authorList>
    </citation>
    <scope>NUCLEOTIDE SEQUENCE [LARGE SCALE GENOMIC DNA]</scope>
    <source>
        <strain evidence="11 12">JCM 12696</strain>
    </source>
</reference>
<keyword evidence="5" id="KW-0547">Nucleotide-binding</keyword>
<evidence type="ECO:0000256" key="7">
    <source>
        <dbReference type="ARBA" id="ARBA00022967"/>
    </source>
</evidence>
<dbReference type="SUPFAM" id="SSF52540">
    <property type="entry name" value="P-loop containing nucleoside triphosphate hydrolases"/>
    <property type="match status" value="2"/>
</dbReference>
<evidence type="ECO:0000259" key="10">
    <source>
        <dbReference type="PROSITE" id="PS50893"/>
    </source>
</evidence>
<dbReference type="InterPro" id="IPR050095">
    <property type="entry name" value="ECF_ABC_transporter_ATP-bd"/>
</dbReference>
<evidence type="ECO:0000256" key="5">
    <source>
        <dbReference type="ARBA" id="ARBA00022741"/>
    </source>
</evidence>
<dbReference type="PROSITE" id="PS00211">
    <property type="entry name" value="ABC_TRANSPORTER_1"/>
    <property type="match status" value="1"/>
</dbReference>
<evidence type="ECO:0000256" key="9">
    <source>
        <dbReference type="SAM" id="MobiDB-lite"/>
    </source>
</evidence>
<dbReference type="EMBL" id="BAAAKV010000023">
    <property type="protein sequence ID" value="GAA1169850.1"/>
    <property type="molecule type" value="Genomic_DNA"/>
</dbReference>
<dbReference type="CDD" id="cd03225">
    <property type="entry name" value="ABC_cobalt_CbiO_domain1"/>
    <property type="match status" value="1"/>
</dbReference>
<comment type="subcellular location">
    <subcellularLocation>
        <location evidence="1">Cell membrane</location>
        <topology evidence="1">Peripheral membrane protein</topology>
    </subcellularLocation>
</comment>
<gene>
    <name evidence="11" type="ORF">GCM10009654_28930</name>
</gene>
<evidence type="ECO:0000313" key="12">
    <source>
        <dbReference type="Proteomes" id="UP001501371"/>
    </source>
</evidence>
<name>A0ABN1UVB9_9ACTN</name>
<dbReference type="Gene3D" id="3.40.50.300">
    <property type="entry name" value="P-loop containing nucleotide triphosphate hydrolases"/>
    <property type="match status" value="2"/>
</dbReference>
<comment type="similarity">
    <text evidence="2">Belongs to the ABC transporter superfamily.</text>
</comment>
<dbReference type="InterPro" id="IPR003593">
    <property type="entry name" value="AAA+_ATPase"/>
</dbReference>
<evidence type="ECO:0000313" key="11">
    <source>
        <dbReference type="EMBL" id="GAA1169850.1"/>
    </source>
</evidence>
<dbReference type="Proteomes" id="UP001501371">
    <property type="component" value="Unassembled WGS sequence"/>
</dbReference>
<keyword evidence="4" id="KW-1003">Cell membrane</keyword>
<evidence type="ECO:0000256" key="6">
    <source>
        <dbReference type="ARBA" id="ARBA00022840"/>
    </source>
</evidence>
<proteinExistence type="inferred from homology"/>
<dbReference type="PROSITE" id="PS50893">
    <property type="entry name" value="ABC_TRANSPORTER_2"/>
    <property type="match status" value="2"/>
</dbReference>
<dbReference type="RefSeq" id="WP_344275580.1">
    <property type="nucleotide sequence ID" value="NZ_BAAAKV010000023.1"/>
</dbReference>
<feature type="region of interest" description="Disordered" evidence="9">
    <location>
        <begin position="268"/>
        <end position="317"/>
    </location>
</feature>
<comment type="caution">
    <text evidence="11">The sequence shown here is derived from an EMBL/GenBank/DDBJ whole genome shotgun (WGS) entry which is preliminary data.</text>
</comment>
<keyword evidence="12" id="KW-1185">Reference proteome</keyword>
<evidence type="ECO:0000256" key="8">
    <source>
        <dbReference type="ARBA" id="ARBA00023136"/>
    </source>
</evidence>
<dbReference type="SMART" id="SM00382">
    <property type="entry name" value="AAA"/>
    <property type="match status" value="2"/>
</dbReference>
<dbReference type="Pfam" id="PF00005">
    <property type="entry name" value="ABC_tran"/>
    <property type="match status" value="2"/>
</dbReference>
<evidence type="ECO:0000256" key="2">
    <source>
        <dbReference type="ARBA" id="ARBA00005417"/>
    </source>
</evidence>